<evidence type="ECO:0000313" key="5">
    <source>
        <dbReference type="Proteomes" id="UP001148838"/>
    </source>
</evidence>
<dbReference type="PROSITE" id="PS50088">
    <property type="entry name" value="ANK_REPEAT"/>
    <property type="match status" value="6"/>
</dbReference>
<dbReference type="InterPro" id="IPR036770">
    <property type="entry name" value="Ankyrin_rpt-contain_sf"/>
</dbReference>
<feature type="repeat" description="ANK" evidence="3">
    <location>
        <begin position="201"/>
        <end position="233"/>
    </location>
</feature>
<feature type="repeat" description="ANK" evidence="3">
    <location>
        <begin position="301"/>
        <end position="333"/>
    </location>
</feature>
<keyword evidence="2 3" id="KW-0040">ANK repeat</keyword>
<keyword evidence="1" id="KW-0677">Repeat</keyword>
<gene>
    <name evidence="4" type="ORF">ANN_00692</name>
</gene>
<proteinExistence type="predicted"/>
<protein>
    <submittedName>
        <fullName evidence="4">Uncharacterized protein</fullName>
    </submittedName>
</protein>
<keyword evidence="5" id="KW-1185">Reference proteome</keyword>
<organism evidence="4 5">
    <name type="scientific">Periplaneta americana</name>
    <name type="common">American cockroach</name>
    <name type="synonym">Blatta americana</name>
    <dbReference type="NCBI Taxonomy" id="6978"/>
    <lineage>
        <taxon>Eukaryota</taxon>
        <taxon>Metazoa</taxon>
        <taxon>Ecdysozoa</taxon>
        <taxon>Arthropoda</taxon>
        <taxon>Hexapoda</taxon>
        <taxon>Insecta</taxon>
        <taxon>Pterygota</taxon>
        <taxon>Neoptera</taxon>
        <taxon>Polyneoptera</taxon>
        <taxon>Dictyoptera</taxon>
        <taxon>Blattodea</taxon>
        <taxon>Blattoidea</taxon>
        <taxon>Blattidae</taxon>
        <taxon>Blattinae</taxon>
        <taxon>Periplaneta</taxon>
    </lineage>
</organism>
<feature type="repeat" description="ANK" evidence="3">
    <location>
        <begin position="168"/>
        <end position="200"/>
    </location>
</feature>
<dbReference type="SUPFAM" id="SSF48403">
    <property type="entry name" value="Ankyrin repeat"/>
    <property type="match status" value="1"/>
</dbReference>
<accession>A0ABQ8TRN3</accession>
<dbReference type="Gene3D" id="1.25.40.20">
    <property type="entry name" value="Ankyrin repeat-containing domain"/>
    <property type="match status" value="3"/>
</dbReference>
<evidence type="ECO:0000256" key="3">
    <source>
        <dbReference type="PROSITE-ProRule" id="PRU00023"/>
    </source>
</evidence>
<dbReference type="PANTHER" id="PTHR24198">
    <property type="entry name" value="ANKYRIN REPEAT AND PROTEIN KINASE DOMAIN-CONTAINING PROTEIN"/>
    <property type="match status" value="1"/>
</dbReference>
<dbReference type="InterPro" id="IPR002110">
    <property type="entry name" value="Ankyrin_rpt"/>
</dbReference>
<dbReference type="Proteomes" id="UP001148838">
    <property type="component" value="Unassembled WGS sequence"/>
</dbReference>
<name>A0ABQ8TRN3_PERAM</name>
<evidence type="ECO:0000313" key="4">
    <source>
        <dbReference type="EMBL" id="KAJ4449294.1"/>
    </source>
</evidence>
<feature type="repeat" description="ANK" evidence="3">
    <location>
        <begin position="234"/>
        <end position="266"/>
    </location>
</feature>
<sequence>MPKFGCASYRDGIGVNLNFEEGSSGSVAQSLDYAERNNAWATADLLLYHSKKAERRLLLRRDKLSLLKDKNTDPNYGVSALLESAQNGYTELARYLHSNGLDIMKTSLNSKMQTAFHIAVLNEQHGIIDLLLDLLSQREKKIKWKWNRTLFPTKHTSNDNILNKKDINGNTPLMYAAEKRDSLLTEKLLLHGANVNAQNVYDKTALHNATLVGHLPTVECLLRHGADMNISNNYGRTPLHLAASSGHMPIVKHLLSGNEALLTISNSHGNTLLHDAAYNGHTSVVEYLIERNIGIDVRTEEGNTALHYAALKGQLPTVECLLRHGADMNTTNNYGSTPLHSAAFSGYLPIVKHLLSGNEALLTISDSHGNTAP</sequence>
<evidence type="ECO:0000256" key="1">
    <source>
        <dbReference type="ARBA" id="ARBA00022737"/>
    </source>
</evidence>
<dbReference type="Pfam" id="PF00023">
    <property type="entry name" value="Ank"/>
    <property type="match status" value="1"/>
</dbReference>
<evidence type="ECO:0000256" key="2">
    <source>
        <dbReference type="ARBA" id="ARBA00023043"/>
    </source>
</evidence>
<dbReference type="Pfam" id="PF12796">
    <property type="entry name" value="Ank_2"/>
    <property type="match status" value="3"/>
</dbReference>
<dbReference type="PRINTS" id="PR01415">
    <property type="entry name" value="ANKYRIN"/>
</dbReference>
<dbReference type="PROSITE" id="PS50297">
    <property type="entry name" value="ANK_REP_REGION"/>
    <property type="match status" value="6"/>
</dbReference>
<feature type="repeat" description="ANK" evidence="3">
    <location>
        <begin position="334"/>
        <end position="356"/>
    </location>
</feature>
<comment type="caution">
    <text evidence="4">The sequence shown here is derived from an EMBL/GenBank/DDBJ whole genome shotgun (WGS) entry which is preliminary data.</text>
</comment>
<feature type="repeat" description="ANK" evidence="3">
    <location>
        <begin position="268"/>
        <end position="300"/>
    </location>
</feature>
<dbReference type="SMART" id="SM00248">
    <property type="entry name" value="ANK"/>
    <property type="match status" value="8"/>
</dbReference>
<reference evidence="4 5" key="1">
    <citation type="journal article" date="2022" name="Allergy">
        <title>Genome assembly and annotation of Periplaneta americana reveal a comprehensive cockroach allergen profile.</title>
        <authorList>
            <person name="Wang L."/>
            <person name="Xiong Q."/>
            <person name="Saelim N."/>
            <person name="Wang L."/>
            <person name="Nong W."/>
            <person name="Wan A.T."/>
            <person name="Shi M."/>
            <person name="Liu X."/>
            <person name="Cao Q."/>
            <person name="Hui J.H.L."/>
            <person name="Sookrung N."/>
            <person name="Leung T.F."/>
            <person name="Tungtrongchitr A."/>
            <person name="Tsui S.K.W."/>
        </authorList>
    </citation>
    <scope>NUCLEOTIDE SEQUENCE [LARGE SCALE GENOMIC DNA]</scope>
    <source>
        <strain evidence="4">PWHHKU_190912</strain>
    </source>
</reference>
<dbReference type="EMBL" id="JAJSOF020000003">
    <property type="protein sequence ID" value="KAJ4449294.1"/>
    <property type="molecule type" value="Genomic_DNA"/>
</dbReference>
<dbReference type="PANTHER" id="PTHR24198:SF194">
    <property type="entry name" value="INVERSIN-A"/>
    <property type="match status" value="1"/>
</dbReference>